<accession>A0A4Z0HVE5</accession>
<comment type="caution">
    <text evidence="2">The sequence shown here is derived from an EMBL/GenBank/DDBJ whole genome shotgun (WGS) entry which is preliminary data.</text>
</comment>
<dbReference type="Proteomes" id="UP000297792">
    <property type="component" value="Unassembled WGS sequence"/>
</dbReference>
<dbReference type="RefSeq" id="WP_135359623.1">
    <property type="nucleotide sequence ID" value="NZ_JBLVUT010000001.1"/>
</dbReference>
<evidence type="ECO:0000313" key="2">
    <source>
        <dbReference type="EMBL" id="TGB37183.1"/>
    </source>
</evidence>
<organism evidence="2 3">
    <name type="scientific">Mycolicibacterium peregrinum</name>
    <name type="common">Mycobacterium peregrinum</name>
    <dbReference type="NCBI Taxonomy" id="43304"/>
    <lineage>
        <taxon>Bacteria</taxon>
        <taxon>Bacillati</taxon>
        <taxon>Actinomycetota</taxon>
        <taxon>Actinomycetes</taxon>
        <taxon>Mycobacteriales</taxon>
        <taxon>Mycobacteriaceae</taxon>
        <taxon>Mycolicibacterium</taxon>
    </lineage>
</organism>
<evidence type="ECO:0000313" key="3">
    <source>
        <dbReference type="Proteomes" id="UP000297792"/>
    </source>
</evidence>
<reference evidence="2 3" key="1">
    <citation type="submission" date="2018-12" db="EMBL/GenBank/DDBJ databases">
        <title>Draft genome sequences of Mycolicibacterium peregrinum isolated from a pig with lymphadenitis and from soil on the same Japanese pig farm.</title>
        <authorList>
            <person name="Komatsu T."/>
            <person name="Ohya K."/>
            <person name="Sawai K."/>
            <person name="Odoi J.O."/>
            <person name="Otsu K."/>
            <person name="Ota A."/>
            <person name="Ito T."/>
            <person name="Kawai M."/>
            <person name="Maruyama F."/>
        </authorList>
    </citation>
    <scope>NUCLEOTIDE SEQUENCE [LARGE SCALE GENOMIC DNA]</scope>
    <source>
        <strain evidence="2 3">138</strain>
    </source>
</reference>
<dbReference type="PROSITE" id="PS50110">
    <property type="entry name" value="RESPONSE_REGULATORY"/>
    <property type="match status" value="1"/>
</dbReference>
<dbReference type="AlphaFoldDB" id="A0A4Z0HVE5"/>
<dbReference type="InterPro" id="IPR011006">
    <property type="entry name" value="CheY-like_superfamily"/>
</dbReference>
<evidence type="ECO:0000256" key="1">
    <source>
        <dbReference type="ARBA" id="ARBA00022553"/>
    </source>
</evidence>
<dbReference type="EMBL" id="RWKA01000021">
    <property type="protein sequence ID" value="TGB37183.1"/>
    <property type="molecule type" value="Genomic_DNA"/>
</dbReference>
<keyword evidence="1" id="KW-0597">Phosphoprotein</keyword>
<dbReference type="PANTHER" id="PTHR44591:SF3">
    <property type="entry name" value="RESPONSE REGULATORY DOMAIN-CONTAINING PROTEIN"/>
    <property type="match status" value="1"/>
</dbReference>
<proteinExistence type="predicted"/>
<protein>
    <submittedName>
        <fullName evidence="2">Response regulator</fullName>
    </submittedName>
</protein>
<sequence length="121" mass="12749">MRCLIVDDSAGFRSAATRLLGGGGVEVVGAAADGEQAVRMCDELRPDVVLLDVMLGAESGFDVAEQLHRSAHRPLVILTSTYSEQDLVEVIAASPALGFVSKNALSVDLLRELTATALPNR</sequence>
<dbReference type="Gene3D" id="3.40.50.2300">
    <property type="match status" value="1"/>
</dbReference>
<dbReference type="GO" id="GO:0000160">
    <property type="term" value="P:phosphorelay signal transduction system"/>
    <property type="evidence" value="ECO:0007669"/>
    <property type="project" value="InterPro"/>
</dbReference>
<dbReference type="Pfam" id="PF00072">
    <property type="entry name" value="Response_reg"/>
    <property type="match status" value="1"/>
</dbReference>
<keyword evidence="3" id="KW-1185">Reference proteome</keyword>
<dbReference type="InterPro" id="IPR050595">
    <property type="entry name" value="Bact_response_regulator"/>
</dbReference>
<dbReference type="SUPFAM" id="SSF52172">
    <property type="entry name" value="CheY-like"/>
    <property type="match status" value="1"/>
</dbReference>
<dbReference type="PANTHER" id="PTHR44591">
    <property type="entry name" value="STRESS RESPONSE REGULATOR PROTEIN 1"/>
    <property type="match status" value="1"/>
</dbReference>
<name>A0A4Z0HVE5_MYCPR</name>
<gene>
    <name evidence="2" type="ORF">EJD98_27160</name>
</gene>
<dbReference type="SMART" id="SM00448">
    <property type="entry name" value="REC"/>
    <property type="match status" value="1"/>
</dbReference>
<dbReference type="InterPro" id="IPR001789">
    <property type="entry name" value="Sig_transdc_resp-reg_receiver"/>
</dbReference>